<keyword evidence="3" id="KW-1185">Reference proteome</keyword>
<dbReference type="AlphaFoldDB" id="A0A9Q8LE90"/>
<dbReference type="EMBL" id="CP090166">
    <property type="protein sequence ID" value="UJO15875.1"/>
    <property type="molecule type" value="Genomic_DNA"/>
</dbReference>
<name>A0A9Q8LE90_PASFU</name>
<proteinExistence type="predicted"/>
<accession>A0A9Q8LE90</accession>
<protein>
    <submittedName>
        <fullName evidence="2">Uncharacterized protein</fullName>
    </submittedName>
</protein>
<gene>
    <name evidence="2" type="ORF">CLAFUR5_04024</name>
</gene>
<feature type="region of interest" description="Disordered" evidence="1">
    <location>
        <begin position="1"/>
        <end position="20"/>
    </location>
</feature>
<dbReference type="KEGG" id="ffu:CLAFUR5_04024"/>
<evidence type="ECO:0000313" key="2">
    <source>
        <dbReference type="EMBL" id="UJO15875.1"/>
    </source>
</evidence>
<dbReference type="Proteomes" id="UP000756132">
    <property type="component" value="Chromosome 4"/>
</dbReference>
<evidence type="ECO:0000313" key="3">
    <source>
        <dbReference type="Proteomes" id="UP000756132"/>
    </source>
</evidence>
<reference evidence="2" key="1">
    <citation type="submission" date="2021-12" db="EMBL/GenBank/DDBJ databases">
        <authorList>
            <person name="Zaccaron A."/>
            <person name="Stergiopoulos I."/>
        </authorList>
    </citation>
    <scope>NUCLEOTIDE SEQUENCE</scope>
    <source>
        <strain evidence="2">Race5_Kim</strain>
    </source>
</reference>
<organism evidence="2 3">
    <name type="scientific">Passalora fulva</name>
    <name type="common">Tomato leaf mold</name>
    <name type="synonym">Cladosporium fulvum</name>
    <dbReference type="NCBI Taxonomy" id="5499"/>
    <lineage>
        <taxon>Eukaryota</taxon>
        <taxon>Fungi</taxon>
        <taxon>Dikarya</taxon>
        <taxon>Ascomycota</taxon>
        <taxon>Pezizomycotina</taxon>
        <taxon>Dothideomycetes</taxon>
        <taxon>Dothideomycetidae</taxon>
        <taxon>Mycosphaerellales</taxon>
        <taxon>Mycosphaerellaceae</taxon>
        <taxon>Fulvia</taxon>
    </lineage>
</organism>
<dbReference type="OrthoDB" id="3622581at2759"/>
<evidence type="ECO:0000256" key="1">
    <source>
        <dbReference type="SAM" id="MobiDB-lite"/>
    </source>
</evidence>
<sequence length="322" mass="37290">MGSYHGATAVRRTSTSSKPTLRETIARSKATEQYGRHRSRSAIITTLKTRSSYTLGQRLHATTTLRNLRSSSKLRFERRGHVATDPVRKAISSFRKGKLRWNKKQLAALKHWHEWLPQWHQRHQQLPYMQEGLRLLGEVFFLGRLSRCNFDWQDDLYKDERRYGMTCSPDSGSRNWISIRVDPKARYSERTSTRDSVIMTILHELAHGFPDIWACDGSKCKIASCRIIHARGIGSTGHGYLWVQLVSHMYAVVQRVFNINTVDAASHTLSGMICEWMEIGYVPDWRHLRGCHRRFRSHIAGIIREYKDKAWAPSPAIEEEEG</sequence>
<dbReference type="RefSeq" id="XP_047760241.1">
    <property type="nucleotide sequence ID" value="XM_047903172.1"/>
</dbReference>
<reference evidence="2" key="2">
    <citation type="journal article" date="2022" name="Microb. Genom.">
        <title>A chromosome-scale genome assembly of the tomato pathogen Cladosporium fulvum reveals a compartmentalized genome architecture and the presence of a dispensable chromosome.</title>
        <authorList>
            <person name="Zaccaron A.Z."/>
            <person name="Chen L.H."/>
            <person name="Samaras A."/>
            <person name="Stergiopoulos I."/>
        </authorList>
    </citation>
    <scope>NUCLEOTIDE SEQUENCE</scope>
    <source>
        <strain evidence="2">Race5_Kim</strain>
    </source>
</reference>
<dbReference type="GeneID" id="71983902"/>